<evidence type="ECO:0008006" key="2">
    <source>
        <dbReference type="Google" id="ProtNLM"/>
    </source>
</evidence>
<comment type="caution">
    <text evidence="1">The sequence shown here is derived from an EMBL/GenBank/DDBJ whole genome shotgun (WGS) entry which is preliminary data.</text>
</comment>
<reference evidence="1" key="1">
    <citation type="journal article" date="2014" name="Front. Microbiol.">
        <title>High frequency of phylogenetically diverse reductive dehalogenase-homologous genes in deep subseafloor sedimentary metagenomes.</title>
        <authorList>
            <person name="Kawai M."/>
            <person name="Futagami T."/>
            <person name="Toyoda A."/>
            <person name="Takaki Y."/>
            <person name="Nishi S."/>
            <person name="Hori S."/>
            <person name="Arai W."/>
            <person name="Tsubouchi T."/>
            <person name="Morono Y."/>
            <person name="Uchiyama I."/>
            <person name="Ito T."/>
            <person name="Fujiyama A."/>
            <person name="Inagaki F."/>
            <person name="Takami H."/>
        </authorList>
    </citation>
    <scope>NUCLEOTIDE SEQUENCE</scope>
    <source>
        <strain evidence="1">Expedition CK06-06</strain>
    </source>
</reference>
<organism evidence="1">
    <name type="scientific">marine sediment metagenome</name>
    <dbReference type="NCBI Taxonomy" id="412755"/>
    <lineage>
        <taxon>unclassified sequences</taxon>
        <taxon>metagenomes</taxon>
        <taxon>ecological metagenomes</taxon>
    </lineage>
</organism>
<protein>
    <recommendedName>
        <fullName evidence="2">Methylene-tetrahydrofolate reductase C-terminal domain-containing protein</fullName>
    </recommendedName>
</protein>
<name>X1DLL8_9ZZZZ</name>
<accession>X1DLL8</accession>
<evidence type="ECO:0000313" key="1">
    <source>
        <dbReference type="EMBL" id="GAH09170.1"/>
    </source>
</evidence>
<sequence length="45" mass="4921">MIVSERKSWEEILSFLEEEKNIFLLVCGGCSEACKTGGPEGLSCP</sequence>
<gene>
    <name evidence="1" type="ORF">S01H4_59532</name>
</gene>
<proteinExistence type="predicted"/>
<dbReference type="AlphaFoldDB" id="X1DLL8"/>
<dbReference type="EMBL" id="BART01034927">
    <property type="protein sequence ID" value="GAH09170.1"/>
    <property type="molecule type" value="Genomic_DNA"/>
</dbReference>